<dbReference type="PROSITE" id="PS50110">
    <property type="entry name" value="RESPONSE_REGULATORY"/>
    <property type="match status" value="1"/>
</dbReference>
<dbReference type="RefSeq" id="WP_126472627.1">
    <property type="nucleotide sequence ID" value="NZ_RXOE01000007.1"/>
</dbReference>
<evidence type="ECO:0000256" key="4">
    <source>
        <dbReference type="ARBA" id="ARBA00022679"/>
    </source>
</evidence>
<organism evidence="10 11">
    <name type="scientific">Variovorax gossypii</name>
    <dbReference type="NCBI Taxonomy" id="1679495"/>
    <lineage>
        <taxon>Bacteria</taxon>
        <taxon>Pseudomonadati</taxon>
        <taxon>Pseudomonadota</taxon>
        <taxon>Betaproteobacteria</taxon>
        <taxon>Burkholderiales</taxon>
        <taxon>Comamonadaceae</taxon>
        <taxon>Variovorax</taxon>
    </lineage>
</organism>
<feature type="domain" description="Histidine kinase" evidence="8">
    <location>
        <begin position="249"/>
        <end position="466"/>
    </location>
</feature>
<dbReference type="Pfam" id="PF00072">
    <property type="entry name" value="Response_reg"/>
    <property type="match status" value="1"/>
</dbReference>
<dbReference type="SMART" id="SM00388">
    <property type="entry name" value="HisKA"/>
    <property type="match status" value="1"/>
</dbReference>
<keyword evidence="4" id="KW-0808">Transferase</keyword>
<name>A0A3S0Q7S4_9BURK</name>
<dbReference type="PROSITE" id="PS50109">
    <property type="entry name" value="HIS_KIN"/>
    <property type="match status" value="1"/>
</dbReference>
<evidence type="ECO:0000259" key="8">
    <source>
        <dbReference type="PROSITE" id="PS50109"/>
    </source>
</evidence>
<reference evidence="10 11" key="1">
    <citation type="submission" date="2018-12" db="EMBL/GenBank/DDBJ databases">
        <title>The genome of Variovorax gossypii DSM 100435.</title>
        <authorList>
            <person name="Gao J."/>
            <person name="Sun J."/>
        </authorList>
    </citation>
    <scope>NUCLEOTIDE SEQUENCE [LARGE SCALE GENOMIC DNA]</scope>
    <source>
        <strain evidence="10 11">DSM 100435</strain>
    </source>
</reference>
<dbReference type="InterPro" id="IPR003594">
    <property type="entry name" value="HATPase_dom"/>
</dbReference>
<dbReference type="GO" id="GO:0005886">
    <property type="term" value="C:plasma membrane"/>
    <property type="evidence" value="ECO:0007669"/>
    <property type="project" value="TreeGrafter"/>
</dbReference>
<dbReference type="InterPro" id="IPR036097">
    <property type="entry name" value="HisK_dim/P_sf"/>
</dbReference>
<dbReference type="GO" id="GO:0000155">
    <property type="term" value="F:phosphorelay sensor kinase activity"/>
    <property type="evidence" value="ECO:0007669"/>
    <property type="project" value="InterPro"/>
</dbReference>
<dbReference type="AlphaFoldDB" id="A0A3S0Q7S4"/>
<dbReference type="SUPFAM" id="SSF55874">
    <property type="entry name" value="ATPase domain of HSP90 chaperone/DNA topoisomerase II/histidine kinase"/>
    <property type="match status" value="1"/>
</dbReference>
<dbReference type="InterPro" id="IPR003661">
    <property type="entry name" value="HisK_dim/P_dom"/>
</dbReference>
<comment type="catalytic activity">
    <reaction evidence="1">
        <text>ATP + protein L-histidine = ADP + protein N-phospho-L-histidine.</text>
        <dbReference type="EC" id="2.7.13.3"/>
    </reaction>
</comment>
<evidence type="ECO:0000256" key="2">
    <source>
        <dbReference type="ARBA" id="ARBA00012438"/>
    </source>
</evidence>
<evidence type="ECO:0000256" key="7">
    <source>
        <dbReference type="SAM" id="Phobius"/>
    </source>
</evidence>
<keyword evidence="5" id="KW-0418">Kinase</keyword>
<dbReference type="EC" id="2.7.13.3" evidence="2"/>
<evidence type="ECO:0000313" key="10">
    <source>
        <dbReference type="EMBL" id="RTQ32145.1"/>
    </source>
</evidence>
<feature type="transmembrane region" description="Helical" evidence="7">
    <location>
        <begin position="114"/>
        <end position="131"/>
    </location>
</feature>
<keyword evidence="7" id="KW-0472">Membrane</keyword>
<dbReference type="CDD" id="cd00156">
    <property type="entry name" value="REC"/>
    <property type="match status" value="1"/>
</dbReference>
<keyword evidence="3 6" id="KW-0597">Phosphoprotein</keyword>
<feature type="transmembrane region" description="Helical" evidence="7">
    <location>
        <begin position="137"/>
        <end position="157"/>
    </location>
</feature>
<dbReference type="Gene3D" id="3.40.50.2300">
    <property type="match status" value="1"/>
</dbReference>
<dbReference type="InterPro" id="IPR005467">
    <property type="entry name" value="His_kinase_dom"/>
</dbReference>
<keyword evidence="11" id="KW-1185">Reference proteome</keyword>
<keyword evidence="7" id="KW-0812">Transmembrane</keyword>
<evidence type="ECO:0000256" key="6">
    <source>
        <dbReference type="PROSITE-ProRule" id="PRU00169"/>
    </source>
</evidence>
<dbReference type="Gene3D" id="1.10.287.130">
    <property type="match status" value="1"/>
</dbReference>
<feature type="transmembrane region" description="Helical" evidence="7">
    <location>
        <begin position="162"/>
        <end position="181"/>
    </location>
</feature>
<evidence type="ECO:0000259" key="9">
    <source>
        <dbReference type="PROSITE" id="PS50110"/>
    </source>
</evidence>
<gene>
    <name evidence="10" type="ORF">EJP69_23015</name>
</gene>
<evidence type="ECO:0000313" key="11">
    <source>
        <dbReference type="Proteomes" id="UP000267418"/>
    </source>
</evidence>
<dbReference type="SUPFAM" id="SSF52172">
    <property type="entry name" value="CheY-like"/>
    <property type="match status" value="1"/>
</dbReference>
<dbReference type="EMBL" id="RXOE01000007">
    <property type="protein sequence ID" value="RTQ32145.1"/>
    <property type="molecule type" value="Genomic_DNA"/>
</dbReference>
<dbReference type="PANTHER" id="PTHR43047">
    <property type="entry name" value="TWO-COMPONENT HISTIDINE PROTEIN KINASE"/>
    <property type="match status" value="1"/>
</dbReference>
<evidence type="ECO:0000256" key="5">
    <source>
        <dbReference type="ARBA" id="ARBA00022777"/>
    </source>
</evidence>
<feature type="modified residue" description="4-aspartylphosphate" evidence="6">
    <location>
        <position position="540"/>
    </location>
</feature>
<dbReference type="OrthoDB" id="6114847at2"/>
<dbReference type="SMART" id="SM00448">
    <property type="entry name" value="REC"/>
    <property type="match status" value="1"/>
</dbReference>
<dbReference type="CDD" id="cd00082">
    <property type="entry name" value="HisKA"/>
    <property type="match status" value="1"/>
</dbReference>
<dbReference type="SUPFAM" id="SSF47384">
    <property type="entry name" value="Homodimeric domain of signal transducing histidine kinase"/>
    <property type="match status" value="1"/>
</dbReference>
<dbReference type="Pfam" id="PF00512">
    <property type="entry name" value="HisKA"/>
    <property type="match status" value="1"/>
</dbReference>
<dbReference type="InterPro" id="IPR001789">
    <property type="entry name" value="Sig_transdc_resp-reg_receiver"/>
</dbReference>
<dbReference type="Proteomes" id="UP000267418">
    <property type="component" value="Unassembled WGS sequence"/>
</dbReference>
<sequence length="607" mass="65775">MQPSSPSSTRAPFPAPLLRRLRDYWVEAPNPNPLVDQSLARAYLDDTYDTPLMAASVAAIFWITFLVLTHNLGALAWGLLVHTSQWQRHRYLRRFDPAGIDAGNAVSMRRRLEVRMLVPGLIWGLAPWLFFPHDNLTLILLMYFFISGVSGVVIAALAQWWLAALCFSVPMFLGMALRLVVEPGSVTILMGCLVVSQMFAALYYARKQNRLIVRSIEHGFENARLADALARQLDHVAQLAAQRARIFAAANHDLRQPMHALAIFVDALNTRDAPSADNLRFMRDSVDALRGSVDALLDIAQLDGGVAPVRLEAVQLDPVFEALNGRFAALADAKGLALRIRPTEAVVRADARMLARLLGNLVDNAIKYTPGGTVFVFARRLHRSADGLPAWRIEVRDSGVGIEARHQAHVFEEFFQVDNPGRDRSRGLGLGLSLVASMAQAMGSRIQVRTAPGRGSTFSLVLEEAAASAGAAAQQDGEAAAVPVAGAVLAPIRILVLDDEEPVREAMRSLLTGWGHEVALASSPREALQHGGVFDLMLSDLRLSSGLSGLAAAQALQAVGKARNVVILTGETAHATRTEVERAGYALIYKPADAQALQEAIAASRSS</sequence>
<accession>A0A3S0Q7S4</accession>
<dbReference type="PANTHER" id="PTHR43047:SF9">
    <property type="entry name" value="HISTIDINE KINASE"/>
    <property type="match status" value="1"/>
</dbReference>
<dbReference type="InterPro" id="IPR011006">
    <property type="entry name" value="CheY-like_superfamily"/>
</dbReference>
<comment type="caution">
    <text evidence="10">The sequence shown here is derived from an EMBL/GenBank/DDBJ whole genome shotgun (WGS) entry which is preliminary data.</text>
</comment>
<feature type="domain" description="Response regulatory" evidence="9">
    <location>
        <begin position="493"/>
        <end position="605"/>
    </location>
</feature>
<proteinExistence type="predicted"/>
<evidence type="ECO:0000256" key="3">
    <source>
        <dbReference type="ARBA" id="ARBA00022553"/>
    </source>
</evidence>
<feature type="transmembrane region" description="Helical" evidence="7">
    <location>
        <begin position="52"/>
        <end position="80"/>
    </location>
</feature>
<dbReference type="SMART" id="SM00387">
    <property type="entry name" value="HATPase_c"/>
    <property type="match status" value="1"/>
</dbReference>
<evidence type="ECO:0000256" key="1">
    <source>
        <dbReference type="ARBA" id="ARBA00000085"/>
    </source>
</evidence>
<dbReference type="InterPro" id="IPR004358">
    <property type="entry name" value="Sig_transdc_His_kin-like_C"/>
</dbReference>
<keyword evidence="7" id="KW-1133">Transmembrane helix</keyword>
<protein>
    <recommendedName>
        <fullName evidence="2">histidine kinase</fullName>
        <ecNumber evidence="2">2.7.13.3</ecNumber>
    </recommendedName>
</protein>
<dbReference type="InterPro" id="IPR036890">
    <property type="entry name" value="HATPase_C_sf"/>
</dbReference>
<dbReference type="GO" id="GO:0009927">
    <property type="term" value="F:histidine phosphotransfer kinase activity"/>
    <property type="evidence" value="ECO:0007669"/>
    <property type="project" value="TreeGrafter"/>
</dbReference>
<dbReference type="Gene3D" id="3.30.565.10">
    <property type="entry name" value="Histidine kinase-like ATPase, C-terminal domain"/>
    <property type="match status" value="1"/>
</dbReference>
<dbReference type="PRINTS" id="PR00344">
    <property type="entry name" value="BCTRLSENSOR"/>
</dbReference>
<feature type="transmembrane region" description="Helical" evidence="7">
    <location>
        <begin position="187"/>
        <end position="205"/>
    </location>
</feature>
<dbReference type="Pfam" id="PF02518">
    <property type="entry name" value="HATPase_c"/>
    <property type="match status" value="1"/>
</dbReference>